<dbReference type="GO" id="GO:0003723">
    <property type="term" value="F:RNA binding"/>
    <property type="evidence" value="ECO:0007669"/>
    <property type="project" value="UniProtKB-KW"/>
</dbReference>
<dbReference type="GO" id="GO:0120159">
    <property type="term" value="F:rRNA pseudouridine synthase activity"/>
    <property type="evidence" value="ECO:0007669"/>
    <property type="project" value="UniProtKB-ARBA"/>
</dbReference>
<keyword evidence="10" id="KW-1185">Reference proteome</keyword>
<dbReference type="Pfam" id="PF01479">
    <property type="entry name" value="S4"/>
    <property type="match status" value="1"/>
</dbReference>
<organism evidence="9 10">
    <name type="scientific">Peptoclostridium litorale DSM 5388</name>
    <dbReference type="NCBI Taxonomy" id="1121324"/>
    <lineage>
        <taxon>Bacteria</taxon>
        <taxon>Bacillati</taxon>
        <taxon>Bacillota</taxon>
        <taxon>Clostridia</taxon>
        <taxon>Peptostreptococcales</taxon>
        <taxon>Peptoclostridiaceae</taxon>
        <taxon>Peptoclostridium</taxon>
    </lineage>
</organism>
<dbReference type="InterPro" id="IPR006224">
    <property type="entry name" value="PsdUridine_synth_RluA-like_CS"/>
</dbReference>
<feature type="domain" description="RNA-binding S4" evidence="8">
    <location>
        <begin position="15"/>
        <end position="79"/>
    </location>
</feature>
<dbReference type="Gene3D" id="3.30.2350.10">
    <property type="entry name" value="Pseudouridine synthase"/>
    <property type="match status" value="1"/>
</dbReference>
<comment type="function">
    <text evidence="7">Responsible for synthesis of pseudouridine from uracil.</text>
</comment>
<dbReference type="InterPro" id="IPR020103">
    <property type="entry name" value="PsdUridine_synth_cat_dom_sf"/>
</dbReference>
<dbReference type="EMBL" id="JJMM01000026">
    <property type="protein sequence ID" value="KDR94016.1"/>
    <property type="molecule type" value="Genomic_DNA"/>
</dbReference>
<dbReference type="Gene3D" id="3.10.290.10">
    <property type="entry name" value="RNA-binding S4 domain"/>
    <property type="match status" value="1"/>
</dbReference>
<evidence type="ECO:0000256" key="7">
    <source>
        <dbReference type="RuleBase" id="RU362028"/>
    </source>
</evidence>
<dbReference type="STRING" id="1121324.CLIT_23c02880"/>
<dbReference type="GO" id="GO:0000455">
    <property type="term" value="P:enzyme-directed rRNA pseudouridine synthesis"/>
    <property type="evidence" value="ECO:0007669"/>
    <property type="project" value="UniProtKB-ARBA"/>
</dbReference>
<feature type="active site" evidence="5">
    <location>
        <position position="139"/>
    </location>
</feature>
<dbReference type="AlphaFoldDB" id="A0A069RAE5"/>
<proteinExistence type="inferred from homology"/>
<evidence type="ECO:0000259" key="8">
    <source>
        <dbReference type="SMART" id="SM00363"/>
    </source>
</evidence>
<dbReference type="InterPro" id="IPR006225">
    <property type="entry name" value="PsdUridine_synth_RluC/D"/>
</dbReference>
<evidence type="ECO:0000256" key="2">
    <source>
        <dbReference type="ARBA" id="ARBA00010876"/>
    </source>
</evidence>
<dbReference type="InterPro" id="IPR050188">
    <property type="entry name" value="RluA_PseudoU_synthase"/>
</dbReference>
<dbReference type="SUPFAM" id="SSF55120">
    <property type="entry name" value="Pseudouridine synthase"/>
    <property type="match status" value="1"/>
</dbReference>
<dbReference type="PROSITE" id="PS50889">
    <property type="entry name" value="S4"/>
    <property type="match status" value="1"/>
</dbReference>
<dbReference type="PANTHER" id="PTHR21600:SF44">
    <property type="entry name" value="RIBOSOMAL LARGE SUBUNIT PSEUDOURIDINE SYNTHASE D"/>
    <property type="match status" value="1"/>
</dbReference>
<dbReference type="EC" id="5.4.99.-" evidence="7"/>
<dbReference type="Proteomes" id="UP000027946">
    <property type="component" value="Unassembled WGS sequence"/>
</dbReference>
<evidence type="ECO:0000256" key="6">
    <source>
        <dbReference type="PROSITE-ProRule" id="PRU00182"/>
    </source>
</evidence>
<gene>
    <name evidence="9" type="ORF">CLIT_23c02880</name>
</gene>
<dbReference type="SUPFAM" id="SSF55174">
    <property type="entry name" value="Alpha-L RNA-binding motif"/>
    <property type="match status" value="1"/>
</dbReference>
<dbReference type="OrthoDB" id="9807829at2"/>
<accession>A0A069RAE5</accession>
<reference evidence="9 10" key="1">
    <citation type="submission" date="2014-03" db="EMBL/GenBank/DDBJ databases">
        <title>Genome sequence of Clostridium litorale W6, DSM 5388.</title>
        <authorList>
            <person name="Poehlein A."/>
            <person name="Jagirdar A."/>
            <person name="Khonsari B."/>
            <person name="Chibani C.M."/>
            <person name="Gutierrez Gutierrez D.A."/>
            <person name="Davydova E."/>
            <person name="Alghaithi H.S."/>
            <person name="Nair K.P."/>
            <person name="Dhamotharan K."/>
            <person name="Chandran L."/>
            <person name="G W."/>
            <person name="Daniel R."/>
        </authorList>
    </citation>
    <scope>NUCLEOTIDE SEQUENCE [LARGE SCALE GENOMIC DNA]</scope>
    <source>
        <strain evidence="9 10">W6</strain>
    </source>
</reference>
<dbReference type="PANTHER" id="PTHR21600">
    <property type="entry name" value="MITOCHONDRIAL RNA PSEUDOURIDINE SYNTHASE"/>
    <property type="match status" value="1"/>
</dbReference>
<name>A0A069RAE5_PEPLI</name>
<dbReference type="FunFam" id="3.30.2350.10:FF:000006">
    <property type="entry name" value="Pseudouridine synthase"/>
    <property type="match status" value="1"/>
</dbReference>
<comment type="caution">
    <text evidence="9">The sequence shown here is derived from an EMBL/GenBank/DDBJ whole genome shotgun (WGS) entry which is preliminary data.</text>
</comment>
<dbReference type="InterPro" id="IPR036986">
    <property type="entry name" value="S4_RNA-bd_sf"/>
</dbReference>
<dbReference type="Pfam" id="PF00849">
    <property type="entry name" value="PseudoU_synth_2"/>
    <property type="match status" value="1"/>
</dbReference>
<keyword evidence="4 7" id="KW-0413">Isomerase</keyword>
<dbReference type="CDD" id="cd00165">
    <property type="entry name" value="S4"/>
    <property type="match status" value="1"/>
</dbReference>
<dbReference type="RefSeq" id="WP_038267774.1">
    <property type="nucleotide sequence ID" value="NZ_FSRH01000003.1"/>
</dbReference>
<evidence type="ECO:0000256" key="4">
    <source>
        <dbReference type="ARBA" id="ARBA00023235"/>
    </source>
</evidence>
<keyword evidence="3 6" id="KW-0694">RNA-binding</keyword>
<dbReference type="PROSITE" id="PS01129">
    <property type="entry name" value="PSI_RLU"/>
    <property type="match status" value="1"/>
</dbReference>
<comment type="catalytic activity">
    <reaction evidence="1 7">
        <text>a uridine in RNA = a pseudouridine in RNA</text>
        <dbReference type="Rhea" id="RHEA:48348"/>
        <dbReference type="Rhea" id="RHEA-COMP:12068"/>
        <dbReference type="Rhea" id="RHEA-COMP:12069"/>
        <dbReference type="ChEBI" id="CHEBI:65314"/>
        <dbReference type="ChEBI" id="CHEBI:65315"/>
    </reaction>
</comment>
<dbReference type="SMART" id="SM00363">
    <property type="entry name" value="S4"/>
    <property type="match status" value="1"/>
</dbReference>
<evidence type="ECO:0000256" key="1">
    <source>
        <dbReference type="ARBA" id="ARBA00000073"/>
    </source>
</evidence>
<evidence type="ECO:0000313" key="9">
    <source>
        <dbReference type="EMBL" id="KDR94016.1"/>
    </source>
</evidence>
<dbReference type="eggNOG" id="COG0564">
    <property type="taxonomic scope" value="Bacteria"/>
</dbReference>
<evidence type="ECO:0000313" key="10">
    <source>
        <dbReference type="Proteomes" id="UP000027946"/>
    </source>
</evidence>
<evidence type="ECO:0000256" key="3">
    <source>
        <dbReference type="ARBA" id="ARBA00022884"/>
    </source>
</evidence>
<dbReference type="CDD" id="cd02869">
    <property type="entry name" value="PseudoU_synth_RluA_like"/>
    <property type="match status" value="1"/>
</dbReference>
<dbReference type="InterPro" id="IPR006145">
    <property type="entry name" value="PsdUridine_synth_RsuA/RluA"/>
</dbReference>
<sequence length="307" mass="34668">MEFRNFCVMEDEEGVRLDVFLSEQLEDMSRSYVQKIIKQGLVKVGEKVEKAKYIVRENDIVEINIPEPKCLEVKAQDIEIEIVHEDDDIIVVNKPQGMVVHPAPGNYEGTLVNALMYHCRGNLSSINGIIRPGIVHRIDKDTSGLLVIAKNNNAHSGLAQQFKEHSIERTYEMVCVGNVKQDEFVVDLPIGRNPSNRLKMAVVKGGKSAVTHFKVIKRFDGYTHIRANLETGRTHQIRVHISNRNTPLLGDPVYGAKKSKFKLEGQLLHAKTLGFVHPGSGEYIQFDSCLPEHFENIIKILESNYSL</sequence>
<dbReference type="InterPro" id="IPR002942">
    <property type="entry name" value="S4_RNA-bd"/>
</dbReference>
<comment type="similarity">
    <text evidence="2 7">Belongs to the pseudouridine synthase RluA family.</text>
</comment>
<dbReference type="NCBIfam" id="TIGR00005">
    <property type="entry name" value="rluA_subfam"/>
    <property type="match status" value="1"/>
</dbReference>
<evidence type="ECO:0000256" key="5">
    <source>
        <dbReference type="PIRSR" id="PIRSR606225-1"/>
    </source>
</evidence>
<protein>
    <recommendedName>
        <fullName evidence="7">Pseudouridine synthase</fullName>
        <ecNumber evidence="7">5.4.99.-</ecNumber>
    </recommendedName>
</protein>